<keyword evidence="2" id="KW-0732">Signal</keyword>
<evidence type="ECO:0000256" key="1">
    <source>
        <dbReference type="SAM" id="MobiDB-lite"/>
    </source>
</evidence>
<dbReference type="Pfam" id="PF11233">
    <property type="entry name" value="DUF3035"/>
    <property type="match status" value="1"/>
</dbReference>
<evidence type="ECO:0000313" key="3">
    <source>
        <dbReference type="EMBL" id="MBP0462424.1"/>
    </source>
</evidence>
<evidence type="ECO:0000313" key="4">
    <source>
        <dbReference type="Proteomes" id="UP000680815"/>
    </source>
</evidence>
<reference evidence="3 4" key="1">
    <citation type="submission" date="2021-03" db="EMBL/GenBank/DDBJ databases">
        <authorList>
            <person name="So Y."/>
        </authorList>
    </citation>
    <scope>NUCLEOTIDE SEQUENCE [LARGE SCALE GENOMIC DNA]</scope>
    <source>
        <strain evidence="3 4">PWR1</strain>
    </source>
</reference>
<gene>
    <name evidence="3" type="ORF">J5Y09_00745</name>
</gene>
<evidence type="ECO:0000256" key="2">
    <source>
        <dbReference type="SAM" id="SignalP"/>
    </source>
</evidence>
<feature type="signal peptide" evidence="2">
    <location>
        <begin position="1"/>
        <end position="27"/>
    </location>
</feature>
<dbReference type="InterPro" id="IPR021395">
    <property type="entry name" value="DUF3035"/>
</dbReference>
<comment type="caution">
    <text evidence="3">The sequence shown here is derived from an EMBL/GenBank/DDBJ whole genome shotgun (WGS) entry which is preliminary data.</text>
</comment>
<organism evidence="3 4">
    <name type="scientific">Roseomonas nitratireducens</name>
    <dbReference type="NCBI Taxonomy" id="2820810"/>
    <lineage>
        <taxon>Bacteria</taxon>
        <taxon>Pseudomonadati</taxon>
        <taxon>Pseudomonadota</taxon>
        <taxon>Alphaproteobacteria</taxon>
        <taxon>Acetobacterales</taxon>
        <taxon>Roseomonadaceae</taxon>
        <taxon>Roseomonas</taxon>
    </lineage>
</organism>
<keyword evidence="4" id="KW-1185">Reference proteome</keyword>
<accession>A0ABS4AM42</accession>
<name>A0ABS4AM42_9PROT</name>
<dbReference type="EMBL" id="JAGIYZ010000001">
    <property type="protein sequence ID" value="MBP0462424.1"/>
    <property type="molecule type" value="Genomic_DNA"/>
</dbReference>
<protein>
    <submittedName>
        <fullName evidence="3">DUF3035 domain-containing protein</fullName>
    </submittedName>
</protein>
<dbReference type="Proteomes" id="UP000680815">
    <property type="component" value="Unassembled WGS sequence"/>
</dbReference>
<feature type="region of interest" description="Disordered" evidence="1">
    <location>
        <begin position="48"/>
        <end position="74"/>
    </location>
</feature>
<feature type="chain" id="PRO_5047053413" evidence="2">
    <location>
        <begin position="28"/>
        <end position="191"/>
    </location>
</feature>
<dbReference type="RefSeq" id="WP_209349799.1">
    <property type="nucleotide sequence ID" value="NZ_JAGIYZ010000001.1"/>
</dbReference>
<proteinExistence type="predicted"/>
<sequence>MRNRRTPSILPALALAALLPACGDSTARTLGLTRDAPDEFQVMTRAPLSMPPDMTTLPTPRPGSPRPQERGARQQAEALLVPGLSLEDPRRAAGARPSVGEAALVQRAGQDAPDDIRRRVDEESLRLDAPSRALTDRLIFWRDPPPPGTPVDPTREAQRLRENAALGRDSGEGLTPVVQPSRRSFWERLGL</sequence>